<feature type="compositionally biased region" description="Low complexity" evidence="1">
    <location>
        <begin position="369"/>
        <end position="379"/>
    </location>
</feature>
<feature type="compositionally biased region" description="Pro residues" evidence="1">
    <location>
        <begin position="358"/>
        <end position="368"/>
    </location>
</feature>
<evidence type="ECO:0000256" key="2">
    <source>
        <dbReference type="SAM" id="Phobius"/>
    </source>
</evidence>
<proteinExistence type="predicted"/>
<feature type="transmembrane region" description="Helical" evidence="2">
    <location>
        <begin position="12"/>
        <end position="33"/>
    </location>
</feature>
<keyword evidence="2" id="KW-1133">Transmembrane helix</keyword>
<reference evidence="3" key="1">
    <citation type="submission" date="2021-01" db="EMBL/GenBank/DDBJ databases">
        <authorList>
            <person name="Corre E."/>
            <person name="Pelletier E."/>
            <person name="Niang G."/>
            <person name="Scheremetjew M."/>
            <person name="Finn R."/>
            <person name="Kale V."/>
            <person name="Holt S."/>
            <person name="Cochrane G."/>
            <person name="Meng A."/>
            <person name="Brown T."/>
            <person name="Cohen L."/>
        </authorList>
    </citation>
    <scope>NUCLEOTIDE SEQUENCE</scope>
    <source>
        <strain evidence="3">CCMP2329</strain>
    </source>
</reference>
<feature type="transmembrane region" description="Helical" evidence="2">
    <location>
        <begin position="244"/>
        <end position="267"/>
    </location>
</feature>
<feature type="transmembrane region" description="Helical" evidence="2">
    <location>
        <begin position="171"/>
        <end position="192"/>
    </location>
</feature>
<feature type="transmembrane region" description="Helical" evidence="2">
    <location>
        <begin position="321"/>
        <end position="339"/>
    </location>
</feature>
<evidence type="ECO:0000256" key="1">
    <source>
        <dbReference type="SAM" id="MobiDB-lite"/>
    </source>
</evidence>
<feature type="transmembrane region" description="Helical" evidence="2">
    <location>
        <begin position="114"/>
        <end position="140"/>
    </location>
</feature>
<organism evidence="3">
    <name type="scientific">Picochlorum oklahomense</name>
    <dbReference type="NCBI Taxonomy" id="249345"/>
    <lineage>
        <taxon>Eukaryota</taxon>
        <taxon>Viridiplantae</taxon>
        <taxon>Chlorophyta</taxon>
        <taxon>core chlorophytes</taxon>
        <taxon>Trebouxiophyceae</taxon>
        <taxon>Trebouxiophyceae incertae sedis</taxon>
        <taxon>Picochlorum</taxon>
    </lineage>
</organism>
<dbReference type="EMBL" id="HBFV01000216">
    <property type="protein sequence ID" value="CAD8927779.1"/>
    <property type="molecule type" value="Transcribed_RNA"/>
</dbReference>
<evidence type="ECO:0008006" key="4">
    <source>
        <dbReference type="Google" id="ProtNLM"/>
    </source>
</evidence>
<accession>A0A7S1CT87</accession>
<protein>
    <recommendedName>
        <fullName evidence="4">Transmembrane protein</fullName>
    </recommendedName>
</protein>
<feature type="region of interest" description="Disordered" evidence="1">
    <location>
        <begin position="403"/>
        <end position="458"/>
    </location>
</feature>
<keyword evidence="2" id="KW-0472">Membrane</keyword>
<feature type="transmembrane region" description="Helical" evidence="2">
    <location>
        <begin position="70"/>
        <end position="91"/>
    </location>
</feature>
<keyword evidence="2" id="KW-0812">Transmembrane</keyword>
<sequence>MTTIQTFVPADYTVWALGGLVFVTAVADALYLCTLPCCRQPGSDRPTRPLSAAGGTRASSSLPILFYSRALMFVALAFWGASLILPLNVIWGPNSVVAGSNVTNWTSQGWLCRIFITLALGVTSPLVCVVGLCMLVFMLVRVKESQETLVSQEPVCCVAPHKSYIFERSGILSILVVLPIAAAQSLVAWISLSISYDGGSIEESPTSLIGTFLGLFRYGSPEQCDVNVFTGVVTTNEYACTMCVFPAASVIIHGVWVIMLVLGLIYVTYMLCRVPILRQNVKRRIKAYSICISLACVGGLCCMGVSIAYHDPFGWANQGLWLGYVATVLVSCISVTYMLDDIPKLVAQDINAQTVPMGMPPPPPPLYAPPSSSTVSSHMPSERVFNPMDQVVVPQHGIDDDDEIHSEAYFSTRESPSKRSVQTSDSFFSAASPSSRQYPSPSPSSRPSSRQNVTRPSP</sequence>
<name>A0A7S1CT87_9CHLO</name>
<feature type="compositionally biased region" description="Low complexity" evidence="1">
    <location>
        <begin position="424"/>
        <end position="451"/>
    </location>
</feature>
<feature type="compositionally biased region" description="Polar residues" evidence="1">
    <location>
        <begin position="412"/>
        <end position="423"/>
    </location>
</feature>
<feature type="transmembrane region" description="Helical" evidence="2">
    <location>
        <begin position="287"/>
        <end position="309"/>
    </location>
</feature>
<evidence type="ECO:0000313" key="3">
    <source>
        <dbReference type="EMBL" id="CAD8927779.1"/>
    </source>
</evidence>
<gene>
    <name evidence="3" type="ORF">POKL1161_LOCUS132</name>
</gene>
<feature type="region of interest" description="Disordered" evidence="1">
    <location>
        <begin position="357"/>
        <end position="381"/>
    </location>
</feature>
<dbReference type="AlphaFoldDB" id="A0A7S1CT87"/>